<feature type="chain" id="PRO_5046854217" evidence="2">
    <location>
        <begin position="24"/>
        <end position="156"/>
    </location>
</feature>
<sequence length="156" mass="16834">MSHRGPYIHGPAAAGWLIWWVLGARLLGLIEDGGASDGYESCVGTPGSLRTVHTMQAKRAVLWRYPHVDGRAVSSLCLRNKNTAAALSPGVELTLTCPLSVSRAPCMPDDSYNQVLELSSKHQKMTSPSGPPSLTVARRRRPDGTAARRFQTRAGN</sequence>
<reference evidence="3 4" key="1">
    <citation type="submission" date="2024-07" db="EMBL/GenBank/DDBJ databases">
        <title>Section-level genome sequencing and comparative genomics of Aspergillus sections Usti and Cavernicolus.</title>
        <authorList>
            <consortium name="Lawrence Berkeley National Laboratory"/>
            <person name="Nybo J.L."/>
            <person name="Vesth T.C."/>
            <person name="Theobald S."/>
            <person name="Frisvad J.C."/>
            <person name="Larsen T.O."/>
            <person name="Kjaerboelling I."/>
            <person name="Rothschild-Mancinelli K."/>
            <person name="Lyhne E.K."/>
            <person name="Kogle M.E."/>
            <person name="Barry K."/>
            <person name="Clum A."/>
            <person name="Na H."/>
            <person name="Ledsgaard L."/>
            <person name="Lin J."/>
            <person name="Lipzen A."/>
            <person name="Kuo A."/>
            <person name="Riley R."/>
            <person name="Mondo S."/>
            <person name="Labutti K."/>
            <person name="Haridas S."/>
            <person name="Pangalinan J."/>
            <person name="Salamov A.A."/>
            <person name="Simmons B.A."/>
            <person name="Magnuson J.K."/>
            <person name="Chen J."/>
            <person name="Drula E."/>
            <person name="Henrissat B."/>
            <person name="Wiebenga A."/>
            <person name="Lubbers R.J."/>
            <person name="Gomes A.C."/>
            <person name="Makela M.R."/>
            <person name="Stajich J."/>
            <person name="Grigoriev I.V."/>
            <person name="Mortensen U.H."/>
            <person name="De Vries R.P."/>
            <person name="Baker S.E."/>
            <person name="Andersen M.R."/>
        </authorList>
    </citation>
    <scope>NUCLEOTIDE SEQUENCE [LARGE SCALE GENOMIC DNA]</scope>
    <source>
        <strain evidence="3 4">CBS 588.65</strain>
    </source>
</reference>
<comment type="caution">
    <text evidence="3">The sequence shown here is derived from an EMBL/GenBank/DDBJ whole genome shotgun (WGS) entry which is preliminary data.</text>
</comment>
<proteinExistence type="predicted"/>
<feature type="signal peptide" evidence="2">
    <location>
        <begin position="1"/>
        <end position="23"/>
    </location>
</feature>
<gene>
    <name evidence="3" type="ORF">BJX63DRAFT_161304</name>
</gene>
<evidence type="ECO:0000256" key="1">
    <source>
        <dbReference type="SAM" id="MobiDB-lite"/>
    </source>
</evidence>
<feature type="region of interest" description="Disordered" evidence="1">
    <location>
        <begin position="119"/>
        <end position="156"/>
    </location>
</feature>
<evidence type="ECO:0000256" key="2">
    <source>
        <dbReference type="SAM" id="SignalP"/>
    </source>
</evidence>
<name>A0ABR4HJG6_9EURO</name>
<evidence type="ECO:0000313" key="3">
    <source>
        <dbReference type="EMBL" id="KAL2815546.1"/>
    </source>
</evidence>
<accession>A0ABR4HJG6</accession>
<dbReference type="Proteomes" id="UP001610334">
    <property type="component" value="Unassembled WGS sequence"/>
</dbReference>
<evidence type="ECO:0000313" key="4">
    <source>
        <dbReference type="Proteomes" id="UP001610334"/>
    </source>
</evidence>
<keyword evidence="4" id="KW-1185">Reference proteome</keyword>
<organism evidence="3 4">
    <name type="scientific">Aspergillus granulosus</name>
    <dbReference type="NCBI Taxonomy" id="176169"/>
    <lineage>
        <taxon>Eukaryota</taxon>
        <taxon>Fungi</taxon>
        <taxon>Dikarya</taxon>
        <taxon>Ascomycota</taxon>
        <taxon>Pezizomycotina</taxon>
        <taxon>Eurotiomycetes</taxon>
        <taxon>Eurotiomycetidae</taxon>
        <taxon>Eurotiales</taxon>
        <taxon>Aspergillaceae</taxon>
        <taxon>Aspergillus</taxon>
        <taxon>Aspergillus subgen. Nidulantes</taxon>
    </lineage>
</organism>
<keyword evidence="2" id="KW-0732">Signal</keyword>
<protein>
    <submittedName>
        <fullName evidence="3">Uncharacterized protein</fullName>
    </submittedName>
</protein>
<dbReference type="EMBL" id="JBFXLT010000027">
    <property type="protein sequence ID" value="KAL2815546.1"/>
    <property type="molecule type" value="Genomic_DNA"/>
</dbReference>